<feature type="region of interest" description="Disordered" evidence="3">
    <location>
        <begin position="479"/>
        <end position="519"/>
    </location>
</feature>
<feature type="compositionally biased region" description="Polar residues" evidence="3">
    <location>
        <begin position="1807"/>
        <end position="1817"/>
    </location>
</feature>
<feature type="compositionally biased region" description="Low complexity" evidence="3">
    <location>
        <begin position="1589"/>
        <end position="1598"/>
    </location>
</feature>
<name>A0A2P6TUW9_CHLSO</name>
<gene>
    <name evidence="5" type="ORF">C2E21_3310</name>
</gene>
<dbReference type="PROSITE" id="PS50235">
    <property type="entry name" value="USP_3"/>
    <property type="match status" value="1"/>
</dbReference>
<feature type="domain" description="USP" evidence="4">
    <location>
        <begin position="1868"/>
        <end position="2193"/>
    </location>
</feature>
<dbReference type="InterPro" id="IPR052398">
    <property type="entry name" value="Ubiquitin_hydrolase_53/54"/>
</dbReference>
<sequence length="2193" mass="232313">MAGRQLSLGALEQGRQLWEQSRRSTDVVGFEAVRRWAAANPCGESERLLAKLCLQIAVNRMLSWAKDSLPQVLHSTADDRAQAQLNLDVEAVTLFNTALEAAVRGACNHQSLQCFYLACLLAFWVRGRATAMQIMFRTPLLVQLDTLWQRWDAARRSGARPWADPAEERVIGERAPFEAESKYVSQWLPKALALAPKKLADAIQDERMVLEHLQTFMRPPEPRSSDPRDIVHEPSALLPLRLSQMSELVPSEERQRYAALLAQGDMKLRSAGIGGSAGGGKVVSGVKEQQHRYKKGEVVSGVKEQQHRLGQALKLQHAQERLRDAAQRRQLEQQQRQEAEAAATAAGRGAGSSGGAGTSVAVAAGSPADRPMLDDIRRFLERRLEQSSSSAAASSAASASSGSGSGSKKGRSKRAASGAIQQAGEALQQLTRVSPAQLAAAAADFEQQGAVSHEVSHRVQALSKRLAGVAGTDRAAQLSYRWPPPAPPAAASAAARGAARPGKGGAQQAQQAQQGRQAVQFEAPNPAALASFLEGKYLAPDSPGMPQLKQALCNQLPGLQPLLEAMPAAKPRTQQVLRGTGIAELPLKVPAPGDVKPETGLTADTAFVKAVLRGGQPSPRTLLEVLRVCAPAVKPQDEPLLADLADQAGGGGSDRSGGKAAADSSAADSLFFSDEDQHLKAHFTPLDYHAFKSNELWMPVAEGAIGTRRFFGHCSDASFPLRVTQQGMKAHPGEVHAEATVSRMLLGEAMLAALQRRRQGTVQDGWREERVSLVLQRDLLAPPDHLLTLLEPDAELASILKSLAADAISATAEGDGAAVGAAGATGLSSSNTALPVGTGQPPVVQVAAAALLASRLVQAPGGPRVKLDWVVEEKARLLESVLLGVRQLAARGRLTHLAASSISGFVARALEDANAAAYPADATSLAECLRCLGGLPLVALAQLAAYVFQLVGRCFLGLPDLDPHAFKDLAGGDDLDAELLPGGDVQLSNRGLADLLGVPSSLLSSSSGSNGSAALTAGNSGSSSANVPSRQAAAAGSGGGSSSSTLALARQGSGAASSELALLPAGSGGDSAAAGTQLLQRGSQCLAAYAAGGGAESAAIATHERPSLVLRRQKRQEGPSPAEVLAALQQQTALTGILLDLKAWINDTGSEQVPLLNELQAFNQSLLGMPNGLAAVDPSRTEQLVKRVSEGMRPCMQALALAGHAWAALQMARQREMIKQAQEGDDKLGRQLRGADGTTLHLVESARAQLRVHSKIQKGTAAELERRLDDTASLAANNGAAFVSRHLEVFATRASLFLQAQRELQAQGTPPEVLADAAKDAALALGMLVKRGFDALRDVAGMVSQLDGLLDCCHIRTQLLLSELHSRCCVHPPSELLGLALREVLPLAWQQEWRREQDSSSERFIAELLAEEEAAAKQKEKKQAKAAKKKKKGGSGAPSEHPSAALAATSEAAGGSDGEGAPESWEELPISTAEVEAGEEGSATPQAYLRMLQQYEEEERRQQAEAARQVQRAQQAQQAQRAQQAQQGSGAAGEDGEPGSAGKGKRKKKKKKGGKGEQQGDASPTAELAGVQQEDSEEWQAVGKKGKKQQQQAQQQQALPPPPGLQRAPGPAAASGERAAQQLQPAPPAAQPSQDRQPAQGRVAQQPPPPQQQQQQWEQEMQRQAAQQAQQAQHAEQQARAAQQRERELRPHAQAFAPLPLPLALQPGQQAQQALQMQQDHGQPAAALPGASSALFLQQQPQHLSAAAQHPAVGLQGPGGWGQPVPQPQPLASSPGEDDMDSMLLSLGVTTSSEAAAPSWGAPGTAEGSSLLHSPHQQPGGFGPLLEQPFGAAQPQQAAIQQPQQAQQAQQLAGAAAPGQEAGDLTFTGLQNETGEYNCFLNVIIQCLWRCTDFRHLVLSWSPAVTAHNPVARALHNLFLALAASAAQQHGAAGTAGSPVPVNPSELREALAALPNKLFQLGEMSDAGETLLSTFEKVREAHPAAATELDRIFGLQVREAVVCGDPRCAKTTHQHAYTQYFYNTRAAALRRAVAQAAEERRLGRLGPKTLGARLRKVEEQVYKSCDTDYGGCNKSYAVTTRLEEAPRVFSLQIAWDSNRASPVEIAETLAAVDETVCLQEVYPDSPASARRYALRSMVCYYGQHYQALVLVPEAGGWLMFDDTRVTRVGTWADVRRKCEAGRIQPSVLFYEAA</sequence>
<feature type="compositionally biased region" description="Low complexity" evidence="3">
    <location>
        <begin position="1631"/>
        <end position="1645"/>
    </location>
</feature>
<dbReference type="PANTHER" id="PTHR22975:SF9">
    <property type="entry name" value="ECHINUS SPLICE FORM 3"/>
    <property type="match status" value="1"/>
</dbReference>
<feature type="region of interest" description="Disordered" evidence="3">
    <location>
        <begin position="1416"/>
        <end position="1782"/>
    </location>
</feature>
<evidence type="ECO:0000313" key="6">
    <source>
        <dbReference type="Proteomes" id="UP000239899"/>
    </source>
</evidence>
<feature type="region of interest" description="Disordered" evidence="3">
    <location>
        <begin position="1013"/>
        <end position="1038"/>
    </location>
</feature>
<feature type="compositionally biased region" description="Low complexity" evidence="3">
    <location>
        <begin position="1692"/>
        <end position="1735"/>
    </location>
</feature>
<evidence type="ECO:0000256" key="3">
    <source>
        <dbReference type="SAM" id="MobiDB-lite"/>
    </source>
</evidence>
<keyword evidence="2 5" id="KW-0378">Hydrolase</keyword>
<organism evidence="5 6">
    <name type="scientific">Chlorella sorokiniana</name>
    <name type="common">Freshwater green alga</name>
    <dbReference type="NCBI Taxonomy" id="3076"/>
    <lineage>
        <taxon>Eukaryota</taxon>
        <taxon>Viridiplantae</taxon>
        <taxon>Chlorophyta</taxon>
        <taxon>core chlorophytes</taxon>
        <taxon>Trebouxiophyceae</taxon>
        <taxon>Chlorellales</taxon>
        <taxon>Chlorellaceae</taxon>
        <taxon>Chlorella clade</taxon>
        <taxon>Chlorella</taxon>
    </lineage>
</organism>
<feature type="compositionally biased region" description="Basic residues" evidence="3">
    <location>
        <begin position="1543"/>
        <end position="1553"/>
    </location>
</feature>
<evidence type="ECO:0000256" key="1">
    <source>
        <dbReference type="ARBA" id="ARBA00022786"/>
    </source>
</evidence>
<feature type="compositionally biased region" description="Low complexity" evidence="3">
    <location>
        <begin position="1828"/>
        <end position="1857"/>
    </location>
</feature>
<feature type="compositionally biased region" description="Low complexity" evidence="3">
    <location>
        <begin position="1504"/>
        <end position="1527"/>
    </location>
</feature>
<feature type="compositionally biased region" description="Low complexity" evidence="3">
    <location>
        <begin position="1013"/>
        <end position="1026"/>
    </location>
</feature>
<feature type="compositionally biased region" description="Basic residues" evidence="3">
    <location>
        <begin position="1424"/>
        <end position="1433"/>
    </location>
</feature>
<feature type="compositionally biased region" description="Gly residues" evidence="3">
    <location>
        <begin position="348"/>
        <end position="357"/>
    </location>
</feature>
<dbReference type="InterPro" id="IPR038765">
    <property type="entry name" value="Papain-like_cys_pep_sf"/>
</dbReference>
<dbReference type="CDD" id="cd02257">
    <property type="entry name" value="Peptidase_C19"/>
    <property type="match status" value="1"/>
</dbReference>
<feature type="compositionally biased region" description="Low complexity" evidence="3">
    <location>
        <begin position="1605"/>
        <end position="1624"/>
    </location>
</feature>
<proteinExistence type="predicted"/>
<protein>
    <submittedName>
        <fullName evidence="5">Inactive ubiquitin carboxyl-terminal hydrolase 54</fullName>
    </submittedName>
</protein>
<feature type="compositionally biased region" description="Low complexity" evidence="3">
    <location>
        <begin position="489"/>
        <end position="518"/>
    </location>
</feature>
<feature type="region of interest" description="Disordered" evidence="3">
    <location>
        <begin position="1794"/>
        <end position="1857"/>
    </location>
</feature>
<evidence type="ECO:0000256" key="2">
    <source>
        <dbReference type="ARBA" id="ARBA00022801"/>
    </source>
</evidence>
<dbReference type="GO" id="GO:0004843">
    <property type="term" value="F:cysteine-type deubiquitinase activity"/>
    <property type="evidence" value="ECO:0007669"/>
    <property type="project" value="InterPro"/>
</dbReference>
<dbReference type="InterPro" id="IPR001394">
    <property type="entry name" value="Peptidase_C19_UCH"/>
</dbReference>
<feature type="compositionally biased region" description="Low complexity" evidence="3">
    <location>
        <begin position="1652"/>
        <end position="1682"/>
    </location>
</feature>
<dbReference type="Pfam" id="PF00443">
    <property type="entry name" value="UCH"/>
    <property type="match status" value="1"/>
</dbReference>
<accession>A0A2P6TUW9</accession>
<keyword evidence="1" id="KW-0833">Ubl conjugation pathway</keyword>
<keyword evidence="6" id="KW-1185">Reference proteome</keyword>
<dbReference type="Gene3D" id="3.90.70.10">
    <property type="entry name" value="Cysteine proteinases"/>
    <property type="match status" value="1"/>
</dbReference>
<dbReference type="InterPro" id="IPR028889">
    <property type="entry name" value="USP"/>
</dbReference>
<dbReference type="GO" id="GO:0016579">
    <property type="term" value="P:protein deubiquitination"/>
    <property type="evidence" value="ECO:0007669"/>
    <property type="project" value="InterPro"/>
</dbReference>
<evidence type="ECO:0000313" key="5">
    <source>
        <dbReference type="EMBL" id="PRW57860.1"/>
    </source>
</evidence>
<dbReference type="OrthoDB" id="1546519at2759"/>
<dbReference type="EMBL" id="LHPG02000006">
    <property type="protein sequence ID" value="PRW57860.1"/>
    <property type="molecule type" value="Genomic_DNA"/>
</dbReference>
<reference evidence="5 6" key="1">
    <citation type="journal article" date="2018" name="Plant J.">
        <title>Genome sequences of Chlorella sorokiniana UTEX 1602 and Micractinium conductrix SAG 241.80: implications to maltose excretion by a green alga.</title>
        <authorList>
            <person name="Arriola M.B."/>
            <person name="Velmurugan N."/>
            <person name="Zhang Y."/>
            <person name="Plunkett M.H."/>
            <person name="Hondzo H."/>
            <person name="Barney B.M."/>
        </authorList>
    </citation>
    <scope>NUCLEOTIDE SEQUENCE [LARGE SCALE GENOMIC DNA]</scope>
    <source>
        <strain evidence="6">UTEX 1602</strain>
    </source>
</reference>
<dbReference type="SUPFAM" id="SSF54001">
    <property type="entry name" value="Cysteine proteinases"/>
    <property type="match status" value="1"/>
</dbReference>
<evidence type="ECO:0000259" key="4">
    <source>
        <dbReference type="PROSITE" id="PS50235"/>
    </source>
</evidence>
<feature type="compositionally biased region" description="Low complexity" evidence="3">
    <location>
        <begin position="387"/>
        <end position="402"/>
    </location>
</feature>
<dbReference type="PANTHER" id="PTHR22975">
    <property type="entry name" value="UBIQUITIN SPECIFIC PROTEINASE"/>
    <property type="match status" value="1"/>
</dbReference>
<feature type="region of interest" description="Disordered" evidence="3">
    <location>
        <begin position="320"/>
        <end position="370"/>
    </location>
</feature>
<feature type="compositionally biased region" description="Low complexity" evidence="3">
    <location>
        <begin position="1443"/>
        <end position="1463"/>
    </location>
</feature>
<feature type="compositionally biased region" description="Basic and acidic residues" evidence="3">
    <location>
        <begin position="320"/>
        <end position="339"/>
    </location>
</feature>
<comment type="caution">
    <text evidence="5">The sequence shown here is derived from an EMBL/GenBank/DDBJ whole genome shotgun (WGS) entry which is preliminary data.</text>
</comment>
<feature type="region of interest" description="Disordered" evidence="3">
    <location>
        <begin position="387"/>
        <end position="420"/>
    </location>
</feature>
<dbReference type="Proteomes" id="UP000239899">
    <property type="component" value="Unassembled WGS sequence"/>
</dbReference>